<dbReference type="Gramene" id="KZN01869">
    <property type="protein sequence ID" value="KZN01869"/>
    <property type="gene ID" value="DCAR_010623"/>
</dbReference>
<keyword evidence="3" id="KW-1185">Reference proteome</keyword>
<dbReference type="EMBL" id="LNRQ01000003">
    <property type="protein sequence ID" value="KZN01869.1"/>
    <property type="molecule type" value="Genomic_DNA"/>
</dbReference>
<dbReference type="EMBL" id="CP093345">
    <property type="protein sequence ID" value="WOG92802.1"/>
    <property type="molecule type" value="Genomic_DNA"/>
</dbReference>
<evidence type="ECO:0000313" key="3">
    <source>
        <dbReference type="Proteomes" id="UP000077755"/>
    </source>
</evidence>
<evidence type="ECO:0000313" key="2">
    <source>
        <dbReference type="EMBL" id="WOG92802.1"/>
    </source>
</evidence>
<evidence type="ECO:0000313" key="1">
    <source>
        <dbReference type="EMBL" id="KZN01869.1"/>
    </source>
</evidence>
<organism evidence="1">
    <name type="scientific">Daucus carota subsp. sativus</name>
    <name type="common">Carrot</name>
    <dbReference type="NCBI Taxonomy" id="79200"/>
    <lineage>
        <taxon>Eukaryota</taxon>
        <taxon>Viridiplantae</taxon>
        <taxon>Streptophyta</taxon>
        <taxon>Embryophyta</taxon>
        <taxon>Tracheophyta</taxon>
        <taxon>Spermatophyta</taxon>
        <taxon>Magnoliopsida</taxon>
        <taxon>eudicotyledons</taxon>
        <taxon>Gunneridae</taxon>
        <taxon>Pentapetalae</taxon>
        <taxon>asterids</taxon>
        <taxon>campanulids</taxon>
        <taxon>Apiales</taxon>
        <taxon>Apiaceae</taxon>
        <taxon>Apioideae</taxon>
        <taxon>Scandiceae</taxon>
        <taxon>Daucinae</taxon>
        <taxon>Daucus</taxon>
        <taxon>Daucus sect. Daucus</taxon>
    </lineage>
</organism>
<dbReference type="Proteomes" id="UP000077755">
    <property type="component" value="Chromosome 3"/>
</dbReference>
<gene>
    <name evidence="1" type="ORF">DCAR_010623</name>
    <name evidence="2" type="ORF">DCAR_0312078</name>
</gene>
<name>A0A169WAD6_DAUCS</name>
<sequence length="69" mass="7966">MLEPEDKDITRFRSRCFCSFNGMNSYARNITALASDTFSSTLSHLVSLMIYKQQISSSEEKPSIHFFHI</sequence>
<accession>A0A169WAD6</accession>
<reference evidence="1" key="1">
    <citation type="journal article" date="2016" name="Nat. Genet.">
        <title>A high-quality carrot genome assembly provides new insights into carotenoid accumulation and asterid genome evolution.</title>
        <authorList>
            <person name="Iorizzo M."/>
            <person name="Ellison S."/>
            <person name="Senalik D."/>
            <person name="Zeng P."/>
            <person name="Satapoomin P."/>
            <person name="Huang J."/>
            <person name="Bowman M."/>
            <person name="Iovene M."/>
            <person name="Sanseverino W."/>
            <person name="Cavagnaro P."/>
            <person name="Yildiz M."/>
            <person name="Macko-Podgorni A."/>
            <person name="Moranska E."/>
            <person name="Grzebelus E."/>
            <person name="Grzebelus D."/>
            <person name="Ashrafi H."/>
            <person name="Zheng Z."/>
            <person name="Cheng S."/>
            <person name="Spooner D."/>
            <person name="Van Deynze A."/>
            <person name="Simon P."/>
        </authorList>
    </citation>
    <scope>NUCLEOTIDE SEQUENCE [LARGE SCALE GENOMIC DNA]</scope>
    <source>
        <tissue evidence="1">Leaf</tissue>
    </source>
</reference>
<dbReference type="AlphaFoldDB" id="A0A169WAD6"/>
<reference evidence="2" key="2">
    <citation type="submission" date="2022-03" db="EMBL/GenBank/DDBJ databases">
        <title>Draft title - Genomic analysis of global carrot germplasm unveils the trajectory of domestication and the origin of high carotenoid orange carrot.</title>
        <authorList>
            <person name="Iorizzo M."/>
            <person name="Ellison S."/>
            <person name="Senalik D."/>
            <person name="Macko-Podgorni A."/>
            <person name="Grzebelus D."/>
            <person name="Bostan H."/>
            <person name="Rolling W."/>
            <person name="Curaba J."/>
            <person name="Simon P."/>
        </authorList>
    </citation>
    <scope>NUCLEOTIDE SEQUENCE</scope>
    <source>
        <tissue evidence="2">Leaf</tissue>
    </source>
</reference>
<protein>
    <submittedName>
        <fullName evidence="1">Uncharacterized protein</fullName>
    </submittedName>
</protein>
<proteinExistence type="predicted"/>